<name>A0A915HW50_ROMCU</name>
<protein>
    <submittedName>
        <fullName evidence="2">Uncharacterized protein</fullName>
    </submittedName>
</protein>
<dbReference type="WBParaSite" id="nRc.2.0.1.t05566-RA">
    <property type="protein sequence ID" value="nRc.2.0.1.t05566-RA"/>
    <property type="gene ID" value="nRc.2.0.1.g05566"/>
</dbReference>
<keyword evidence="1" id="KW-1185">Reference proteome</keyword>
<evidence type="ECO:0000313" key="1">
    <source>
        <dbReference type="Proteomes" id="UP000887565"/>
    </source>
</evidence>
<accession>A0A915HW50</accession>
<organism evidence="1 2">
    <name type="scientific">Romanomermis culicivorax</name>
    <name type="common">Nematode worm</name>
    <dbReference type="NCBI Taxonomy" id="13658"/>
    <lineage>
        <taxon>Eukaryota</taxon>
        <taxon>Metazoa</taxon>
        <taxon>Ecdysozoa</taxon>
        <taxon>Nematoda</taxon>
        <taxon>Enoplea</taxon>
        <taxon>Dorylaimia</taxon>
        <taxon>Mermithida</taxon>
        <taxon>Mermithoidea</taxon>
        <taxon>Mermithidae</taxon>
        <taxon>Romanomermis</taxon>
    </lineage>
</organism>
<evidence type="ECO:0000313" key="2">
    <source>
        <dbReference type="WBParaSite" id="nRc.2.0.1.t05566-RA"/>
    </source>
</evidence>
<reference evidence="2" key="1">
    <citation type="submission" date="2022-11" db="UniProtKB">
        <authorList>
            <consortium name="WormBaseParasite"/>
        </authorList>
    </citation>
    <scope>IDENTIFICATION</scope>
</reference>
<dbReference type="Proteomes" id="UP000887565">
    <property type="component" value="Unplaced"/>
</dbReference>
<proteinExistence type="predicted"/>
<dbReference type="AlphaFoldDB" id="A0A915HW50"/>
<sequence length="126" mass="13865">MQLKVVASIKAGPFLPTSCNNILEEIPREEQIQDIHIPVSVATSDHDLTDHEPAAMDKSLTLHMDKQKLEFALNKMTEKTCINAAQKAKALGILWQNGEVFSLSGNKPTFTNKLTICMDMGTANTP</sequence>